<proteinExistence type="evidence at transcript level"/>
<dbReference type="FunFam" id="3.40.50.1100:FF:000007">
    <property type="entry name" value="L-threonine dehydratase catabolic TdcB"/>
    <property type="match status" value="1"/>
</dbReference>
<reference evidence="6" key="1">
    <citation type="journal article" date="2011" name="Genome Res.">
        <title>Deep small RNA sequencing from the nematode Ascaris reveals conservation, functional diversification, and novel developmental profiles.</title>
        <authorList>
            <person name="Wang J."/>
            <person name="Czech B."/>
            <person name="Crunk A."/>
            <person name="Wallace A."/>
            <person name="Mitreva M."/>
            <person name="Hannon G.J."/>
            <person name="Davis R.E."/>
        </authorList>
    </citation>
    <scope>NUCLEOTIDE SEQUENCE</scope>
</reference>
<organism evidence="6">
    <name type="scientific">Ascaris suum</name>
    <name type="common">Pig roundworm</name>
    <name type="synonym">Ascaris lumbricoides</name>
    <dbReference type="NCBI Taxonomy" id="6253"/>
    <lineage>
        <taxon>Eukaryota</taxon>
        <taxon>Metazoa</taxon>
        <taxon>Ecdysozoa</taxon>
        <taxon>Nematoda</taxon>
        <taxon>Chromadorea</taxon>
        <taxon>Rhabditida</taxon>
        <taxon>Spirurina</taxon>
        <taxon>Ascaridomorpha</taxon>
        <taxon>Ascaridoidea</taxon>
        <taxon>Ascarididae</taxon>
        <taxon>Ascaris</taxon>
    </lineage>
</organism>
<accession>F1LBK0</accession>
<dbReference type="Pfam" id="PF00291">
    <property type="entry name" value="PALP"/>
    <property type="match status" value="1"/>
</dbReference>
<comment type="cofactor">
    <cofactor evidence="1">
        <name>pyridoxal 5'-phosphate</name>
        <dbReference type="ChEBI" id="CHEBI:597326"/>
    </cofactor>
</comment>
<dbReference type="PANTHER" id="PTHR43050">
    <property type="entry name" value="SERINE / THREONINE RACEMASE FAMILY MEMBER"/>
    <property type="match status" value="1"/>
</dbReference>
<evidence type="ECO:0000256" key="2">
    <source>
        <dbReference type="ARBA" id="ARBA00010869"/>
    </source>
</evidence>
<dbReference type="PANTHER" id="PTHR43050:SF1">
    <property type="entry name" value="SERINE RACEMASE"/>
    <property type="match status" value="1"/>
</dbReference>
<dbReference type="GO" id="GO:0000287">
    <property type="term" value="F:magnesium ion binding"/>
    <property type="evidence" value="ECO:0007669"/>
    <property type="project" value="TreeGrafter"/>
</dbReference>
<dbReference type="GO" id="GO:0030170">
    <property type="term" value="F:pyridoxal phosphate binding"/>
    <property type="evidence" value="ECO:0007669"/>
    <property type="project" value="TreeGrafter"/>
</dbReference>
<protein>
    <submittedName>
        <fullName evidence="6">Serine racemase</fullName>
    </submittedName>
</protein>
<dbReference type="AlphaFoldDB" id="F1LBK0"/>
<dbReference type="GO" id="GO:0018114">
    <property type="term" value="F:threonine racemase activity"/>
    <property type="evidence" value="ECO:0007669"/>
    <property type="project" value="TreeGrafter"/>
</dbReference>
<comment type="similarity">
    <text evidence="2">Belongs to the serine/threonine dehydratase family.</text>
</comment>
<dbReference type="GO" id="GO:0030378">
    <property type="term" value="F:serine racemase activity"/>
    <property type="evidence" value="ECO:0007669"/>
    <property type="project" value="TreeGrafter"/>
</dbReference>
<dbReference type="GO" id="GO:0005524">
    <property type="term" value="F:ATP binding"/>
    <property type="evidence" value="ECO:0007669"/>
    <property type="project" value="TreeGrafter"/>
</dbReference>
<dbReference type="EMBL" id="JI176470">
    <property type="protein sequence ID" value="ADY47504.1"/>
    <property type="molecule type" value="mRNA"/>
</dbReference>
<dbReference type="Gene3D" id="3.40.50.1100">
    <property type="match status" value="2"/>
</dbReference>
<evidence type="ECO:0000313" key="6">
    <source>
        <dbReference type="EMBL" id="ADY47504.1"/>
    </source>
</evidence>
<dbReference type="GO" id="GO:0003941">
    <property type="term" value="F:L-serine ammonia-lyase activity"/>
    <property type="evidence" value="ECO:0007669"/>
    <property type="project" value="TreeGrafter"/>
</dbReference>
<evidence type="ECO:0000256" key="3">
    <source>
        <dbReference type="ARBA" id="ARBA00022898"/>
    </source>
</evidence>
<evidence type="ECO:0000256" key="4">
    <source>
        <dbReference type="ARBA" id="ARBA00023239"/>
    </source>
</evidence>
<dbReference type="GO" id="GO:0070179">
    <property type="term" value="P:D-serine biosynthetic process"/>
    <property type="evidence" value="ECO:0007669"/>
    <property type="project" value="TreeGrafter"/>
</dbReference>
<keyword evidence="3" id="KW-0663">Pyridoxal phosphate</keyword>
<feature type="domain" description="Tryptophan synthase beta chain-like PALP" evidence="5">
    <location>
        <begin position="26"/>
        <end position="206"/>
    </location>
</feature>
<sequence length="218" mass="23921">MVLHLLNVIPLRVCVEVQIEKSAIKRKSTVAKLCSAAVYEFVDPHDDYRVMAGQGTVAMEFLEQVPHLDAILIPVGGGGLVSGIAVAVAELNPKIKVFCVEPEGKRLEDSLKSGERLWDQNAGPIDTIADGIRVLRVGTKCFPEIMRCCERTVLTVDNEEIVRAMELIYSRLKQVIEPTAAVTLAALLKYDDLLSSYQKIGLILCGGNVDLKCLPFSR</sequence>
<evidence type="ECO:0000256" key="1">
    <source>
        <dbReference type="ARBA" id="ARBA00001933"/>
    </source>
</evidence>
<evidence type="ECO:0000259" key="5">
    <source>
        <dbReference type="Pfam" id="PF00291"/>
    </source>
</evidence>
<dbReference type="SUPFAM" id="SSF53686">
    <property type="entry name" value="Tryptophan synthase beta subunit-like PLP-dependent enzymes"/>
    <property type="match status" value="1"/>
</dbReference>
<dbReference type="InterPro" id="IPR001926">
    <property type="entry name" value="TrpB-like_PALP"/>
</dbReference>
<keyword evidence="4" id="KW-0456">Lyase</keyword>
<name>F1LBK0_ASCSU</name>
<dbReference type="InterPro" id="IPR036052">
    <property type="entry name" value="TrpB-like_PALP_sf"/>
</dbReference>